<dbReference type="Gene3D" id="3.20.20.190">
    <property type="entry name" value="Phosphatidylinositol (PI) phosphodiesterase"/>
    <property type="match status" value="1"/>
</dbReference>
<accession>A0A844G528</accession>
<gene>
    <name evidence="2" type="ORF">FYJ85_18095</name>
</gene>
<dbReference type="CDD" id="cd08582">
    <property type="entry name" value="GDPD_like_2"/>
    <property type="match status" value="1"/>
</dbReference>
<keyword evidence="3" id="KW-1185">Reference proteome</keyword>
<dbReference type="InterPro" id="IPR017946">
    <property type="entry name" value="PLC-like_Pdiesterase_TIM-brl"/>
</dbReference>
<comment type="caution">
    <text evidence="2">The sequence shown here is derived from an EMBL/GenBank/DDBJ whole genome shotgun (WGS) entry which is preliminary data.</text>
</comment>
<dbReference type="RefSeq" id="WP_106052678.1">
    <property type="nucleotide sequence ID" value="NZ_CALXOB010000059.1"/>
</dbReference>
<dbReference type="PROSITE" id="PS51704">
    <property type="entry name" value="GP_PDE"/>
    <property type="match status" value="1"/>
</dbReference>
<proteinExistence type="predicted"/>
<reference evidence="2 3" key="1">
    <citation type="submission" date="2019-08" db="EMBL/GenBank/DDBJ databases">
        <title>In-depth cultivation of the pig gut microbiome towards novel bacterial diversity and tailored functional studies.</title>
        <authorList>
            <person name="Wylensek D."/>
            <person name="Hitch T.C.A."/>
            <person name="Clavel T."/>
        </authorList>
    </citation>
    <scope>NUCLEOTIDE SEQUENCE [LARGE SCALE GENOMIC DNA]</scope>
    <source>
        <strain evidence="2 3">BBE-744-WT-12</strain>
    </source>
</reference>
<organism evidence="2 3">
    <name type="scientific">Victivallis lenta</name>
    <dbReference type="NCBI Taxonomy" id="2606640"/>
    <lineage>
        <taxon>Bacteria</taxon>
        <taxon>Pseudomonadati</taxon>
        <taxon>Lentisphaerota</taxon>
        <taxon>Lentisphaeria</taxon>
        <taxon>Victivallales</taxon>
        <taxon>Victivallaceae</taxon>
        <taxon>Victivallis</taxon>
    </lineage>
</organism>
<dbReference type="InterPro" id="IPR030395">
    <property type="entry name" value="GP_PDE_dom"/>
</dbReference>
<dbReference type="EMBL" id="VUNS01000026">
    <property type="protein sequence ID" value="MST98950.1"/>
    <property type="molecule type" value="Genomic_DNA"/>
</dbReference>
<dbReference type="Proteomes" id="UP000435649">
    <property type="component" value="Unassembled WGS sequence"/>
</dbReference>
<dbReference type="AlphaFoldDB" id="A0A844G528"/>
<feature type="domain" description="GP-PDE" evidence="1">
    <location>
        <begin position="3"/>
        <end position="249"/>
    </location>
</feature>
<protein>
    <submittedName>
        <fullName evidence="2">Glycerophosphodiester phosphodiesterase</fullName>
    </submittedName>
</protein>
<dbReference type="GO" id="GO:0006629">
    <property type="term" value="P:lipid metabolic process"/>
    <property type="evidence" value="ECO:0007669"/>
    <property type="project" value="InterPro"/>
</dbReference>
<evidence type="ECO:0000313" key="2">
    <source>
        <dbReference type="EMBL" id="MST98950.1"/>
    </source>
</evidence>
<sequence length="252" mass="27995">MAVRIVAHRGESLIAPENTLESFTLAWARGAVCIEGDFHLSKDGEIICMHDDNPLRTCGVDRPVSAMTLAEIKALDAGVRKDEVWKYTRVPTLREVLETMPEYGEIYIELKSVGPIVDALKAVFASGPWRPEQLTFIAFDEATICEVKKLFPAHKAYWLTCNWTGDWQNHGEAELSPKELAAKLQELGVDGVDICATDFLTREYGDALHAANLGFHVWTVDDPAQAKRMVEIGVDSITTNRAKVIATELQLI</sequence>
<name>A0A844G528_9BACT</name>
<dbReference type="GO" id="GO:0008081">
    <property type="term" value="F:phosphoric diester hydrolase activity"/>
    <property type="evidence" value="ECO:0007669"/>
    <property type="project" value="InterPro"/>
</dbReference>
<dbReference type="PANTHER" id="PTHR46211:SF1">
    <property type="entry name" value="GLYCEROPHOSPHODIESTER PHOSPHODIESTERASE, CYTOPLASMIC"/>
    <property type="match status" value="1"/>
</dbReference>
<evidence type="ECO:0000259" key="1">
    <source>
        <dbReference type="PROSITE" id="PS51704"/>
    </source>
</evidence>
<dbReference type="SUPFAM" id="SSF51695">
    <property type="entry name" value="PLC-like phosphodiesterases"/>
    <property type="match status" value="1"/>
</dbReference>
<dbReference type="PANTHER" id="PTHR46211">
    <property type="entry name" value="GLYCEROPHOSPHORYL DIESTER PHOSPHODIESTERASE"/>
    <property type="match status" value="1"/>
</dbReference>
<dbReference type="Pfam" id="PF03009">
    <property type="entry name" value="GDPD"/>
    <property type="match status" value="1"/>
</dbReference>
<evidence type="ECO:0000313" key="3">
    <source>
        <dbReference type="Proteomes" id="UP000435649"/>
    </source>
</evidence>